<keyword evidence="4" id="KW-1185">Reference proteome</keyword>
<gene>
    <name evidence="3" type="ORF">L9F63_004109</name>
</gene>
<keyword evidence="2" id="KW-0732">Signal</keyword>
<organism evidence="3 4">
    <name type="scientific">Diploptera punctata</name>
    <name type="common">Pacific beetle cockroach</name>
    <dbReference type="NCBI Taxonomy" id="6984"/>
    <lineage>
        <taxon>Eukaryota</taxon>
        <taxon>Metazoa</taxon>
        <taxon>Ecdysozoa</taxon>
        <taxon>Arthropoda</taxon>
        <taxon>Hexapoda</taxon>
        <taxon>Insecta</taxon>
        <taxon>Pterygota</taxon>
        <taxon>Neoptera</taxon>
        <taxon>Polyneoptera</taxon>
        <taxon>Dictyoptera</taxon>
        <taxon>Blattodea</taxon>
        <taxon>Blaberoidea</taxon>
        <taxon>Blaberidae</taxon>
        <taxon>Diplopterinae</taxon>
        <taxon>Diploptera</taxon>
    </lineage>
</organism>
<feature type="transmembrane region" description="Helical" evidence="1">
    <location>
        <begin position="69"/>
        <end position="95"/>
    </location>
</feature>
<sequence length="103" mass="11649">MTTLIWMLCVLVLSNVVLASAENEHSMRINSLKSEDQFQKEVHRVIQDLFAVVRNNTNMRNGDRGLEDVAIFFLEIIGSVVGLSWGTYMSIVYAINNANNNNM</sequence>
<evidence type="ECO:0000256" key="1">
    <source>
        <dbReference type="SAM" id="Phobius"/>
    </source>
</evidence>
<keyword evidence="1" id="KW-0812">Transmembrane</keyword>
<keyword evidence="1" id="KW-0472">Membrane</keyword>
<name>A0AAD7ZGU5_DIPPU</name>
<dbReference type="EMBL" id="JASPKZ010008354">
    <property type="protein sequence ID" value="KAJ9580236.1"/>
    <property type="molecule type" value="Genomic_DNA"/>
</dbReference>
<reference evidence="3" key="2">
    <citation type="submission" date="2023-05" db="EMBL/GenBank/DDBJ databases">
        <authorList>
            <person name="Fouks B."/>
        </authorList>
    </citation>
    <scope>NUCLEOTIDE SEQUENCE</scope>
    <source>
        <strain evidence="3">Stay&amp;Tobe</strain>
        <tissue evidence="3">Testes</tissue>
    </source>
</reference>
<evidence type="ECO:0000313" key="3">
    <source>
        <dbReference type="EMBL" id="KAJ9580236.1"/>
    </source>
</evidence>
<evidence type="ECO:0000313" key="4">
    <source>
        <dbReference type="Proteomes" id="UP001233999"/>
    </source>
</evidence>
<feature type="signal peptide" evidence="2">
    <location>
        <begin position="1"/>
        <end position="21"/>
    </location>
</feature>
<keyword evidence="1" id="KW-1133">Transmembrane helix</keyword>
<reference evidence="3" key="1">
    <citation type="journal article" date="2023" name="IScience">
        <title>Live-bearing cockroach genome reveals convergent evolutionary mechanisms linked to viviparity in insects and beyond.</title>
        <authorList>
            <person name="Fouks B."/>
            <person name="Harrison M.C."/>
            <person name="Mikhailova A.A."/>
            <person name="Marchal E."/>
            <person name="English S."/>
            <person name="Carruthers M."/>
            <person name="Jennings E.C."/>
            <person name="Chiamaka E.L."/>
            <person name="Frigard R.A."/>
            <person name="Pippel M."/>
            <person name="Attardo G.M."/>
            <person name="Benoit J.B."/>
            <person name="Bornberg-Bauer E."/>
            <person name="Tobe S.S."/>
        </authorList>
    </citation>
    <scope>NUCLEOTIDE SEQUENCE</scope>
    <source>
        <strain evidence="3">Stay&amp;Tobe</strain>
    </source>
</reference>
<proteinExistence type="predicted"/>
<dbReference type="AlphaFoldDB" id="A0AAD7ZGU5"/>
<feature type="chain" id="PRO_5041978146" evidence="2">
    <location>
        <begin position="22"/>
        <end position="103"/>
    </location>
</feature>
<accession>A0AAD7ZGU5</accession>
<protein>
    <submittedName>
        <fullName evidence="3">Uncharacterized protein</fullName>
    </submittedName>
</protein>
<dbReference type="Proteomes" id="UP001233999">
    <property type="component" value="Unassembled WGS sequence"/>
</dbReference>
<comment type="caution">
    <text evidence="3">The sequence shown here is derived from an EMBL/GenBank/DDBJ whole genome shotgun (WGS) entry which is preliminary data.</text>
</comment>
<evidence type="ECO:0000256" key="2">
    <source>
        <dbReference type="SAM" id="SignalP"/>
    </source>
</evidence>